<dbReference type="Pfam" id="PF00072">
    <property type="entry name" value="Response_reg"/>
    <property type="match status" value="1"/>
</dbReference>
<keyword evidence="2" id="KW-0902">Two-component regulatory system</keyword>
<evidence type="ECO:0000256" key="3">
    <source>
        <dbReference type="ARBA" id="ARBA00023015"/>
    </source>
</evidence>
<dbReference type="SUPFAM" id="SSF52172">
    <property type="entry name" value="CheY-like"/>
    <property type="match status" value="1"/>
</dbReference>
<evidence type="ECO:0000313" key="11">
    <source>
        <dbReference type="Proteomes" id="UP000838686"/>
    </source>
</evidence>
<sequence length="231" mass="26660">MANTGIARYKLLLIEDDRPMAEAMKGLLLQWGFQVVICENFDHIMEQYGAAEPHIVLMDINIPAYDGFYWCKKIREVSSVPIVFVSSRESSMDIVMAINNGGDDYIQKPFDPHVLVAKLQAIIRRTYEYRTTDQHVLACGDILLNLNDAAIHCGNESIELTRNEFKIMRILMERKGRVVSREQLMKQLWDDDCYVNENTLTVNLNRLRKRLEDIGAPDYIRTKKGMGYIIP</sequence>
<feature type="domain" description="Response regulatory" evidence="8">
    <location>
        <begin position="10"/>
        <end position="123"/>
    </location>
</feature>
<dbReference type="PANTHER" id="PTHR48111:SF43">
    <property type="entry name" value="STAGE 0 SPORULATION PROTEIN A HOMOLOG"/>
    <property type="match status" value="1"/>
</dbReference>
<organism evidence="10 11">
    <name type="scientific">Paenibacillus plantiphilus</name>
    <dbReference type="NCBI Taxonomy" id="2905650"/>
    <lineage>
        <taxon>Bacteria</taxon>
        <taxon>Bacillati</taxon>
        <taxon>Bacillota</taxon>
        <taxon>Bacilli</taxon>
        <taxon>Bacillales</taxon>
        <taxon>Paenibacillaceae</taxon>
        <taxon>Paenibacillus</taxon>
    </lineage>
</organism>
<accession>A0ABN8GRW7</accession>
<evidence type="ECO:0000256" key="1">
    <source>
        <dbReference type="ARBA" id="ARBA00022553"/>
    </source>
</evidence>
<dbReference type="PROSITE" id="PS50110">
    <property type="entry name" value="RESPONSE_REGULATORY"/>
    <property type="match status" value="1"/>
</dbReference>
<dbReference type="InterPro" id="IPR011006">
    <property type="entry name" value="CheY-like_superfamily"/>
</dbReference>
<keyword evidence="1 6" id="KW-0597">Phosphoprotein</keyword>
<dbReference type="CDD" id="cd00383">
    <property type="entry name" value="trans_reg_C"/>
    <property type="match status" value="1"/>
</dbReference>
<dbReference type="InterPro" id="IPR039420">
    <property type="entry name" value="WalR-like"/>
</dbReference>
<feature type="domain" description="OmpR/PhoB-type" evidence="9">
    <location>
        <begin position="134"/>
        <end position="231"/>
    </location>
</feature>
<dbReference type="InterPro" id="IPR036388">
    <property type="entry name" value="WH-like_DNA-bd_sf"/>
</dbReference>
<dbReference type="Proteomes" id="UP000838686">
    <property type="component" value="Unassembled WGS sequence"/>
</dbReference>
<evidence type="ECO:0000259" key="8">
    <source>
        <dbReference type="PROSITE" id="PS50110"/>
    </source>
</evidence>
<evidence type="ECO:0000256" key="7">
    <source>
        <dbReference type="PROSITE-ProRule" id="PRU01091"/>
    </source>
</evidence>
<proteinExistence type="predicted"/>
<evidence type="ECO:0000259" key="9">
    <source>
        <dbReference type="PROSITE" id="PS51755"/>
    </source>
</evidence>
<reference evidence="10" key="1">
    <citation type="submission" date="2022-01" db="EMBL/GenBank/DDBJ databases">
        <authorList>
            <person name="Criscuolo A."/>
        </authorList>
    </citation>
    <scope>NUCLEOTIDE SEQUENCE</scope>
    <source>
        <strain evidence="10">CIP111893</strain>
    </source>
</reference>
<protein>
    <submittedName>
        <fullName evidence="10">Response regulator protein GraR</fullName>
    </submittedName>
</protein>
<dbReference type="PANTHER" id="PTHR48111">
    <property type="entry name" value="REGULATOR OF RPOS"/>
    <property type="match status" value="1"/>
</dbReference>
<keyword evidence="11" id="KW-1185">Reference proteome</keyword>
<dbReference type="EMBL" id="CAKMMF010000026">
    <property type="protein sequence ID" value="CAH1216412.1"/>
    <property type="molecule type" value="Genomic_DNA"/>
</dbReference>
<evidence type="ECO:0000256" key="6">
    <source>
        <dbReference type="PROSITE-ProRule" id="PRU00169"/>
    </source>
</evidence>
<feature type="modified residue" description="4-aspartylphosphate" evidence="6">
    <location>
        <position position="59"/>
    </location>
</feature>
<dbReference type="Gene3D" id="1.10.10.10">
    <property type="entry name" value="Winged helix-like DNA-binding domain superfamily/Winged helix DNA-binding domain"/>
    <property type="match status" value="1"/>
</dbReference>
<dbReference type="Pfam" id="PF00486">
    <property type="entry name" value="Trans_reg_C"/>
    <property type="match status" value="1"/>
</dbReference>
<comment type="caution">
    <text evidence="10">The sequence shown here is derived from an EMBL/GenBank/DDBJ whole genome shotgun (WGS) entry which is preliminary data.</text>
</comment>
<evidence type="ECO:0000313" key="10">
    <source>
        <dbReference type="EMBL" id="CAH1216412.1"/>
    </source>
</evidence>
<dbReference type="Gene3D" id="3.40.50.2300">
    <property type="match status" value="1"/>
</dbReference>
<evidence type="ECO:0000256" key="5">
    <source>
        <dbReference type="ARBA" id="ARBA00023163"/>
    </source>
</evidence>
<dbReference type="SMART" id="SM00448">
    <property type="entry name" value="REC"/>
    <property type="match status" value="1"/>
</dbReference>
<gene>
    <name evidence="10" type="primary">graR_2</name>
    <name evidence="10" type="ORF">PAECIP111893_04117</name>
</gene>
<dbReference type="SMART" id="SM00862">
    <property type="entry name" value="Trans_reg_C"/>
    <property type="match status" value="1"/>
</dbReference>
<dbReference type="PROSITE" id="PS51755">
    <property type="entry name" value="OMPR_PHOB"/>
    <property type="match status" value="1"/>
</dbReference>
<keyword evidence="4 7" id="KW-0238">DNA-binding</keyword>
<keyword evidence="3" id="KW-0805">Transcription regulation</keyword>
<feature type="DNA-binding region" description="OmpR/PhoB-type" evidence="7">
    <location>
        <begin position="134"/>
        <end position="231"/>
    </location>
</feature>
<name>A0ABN8GRW7_9BACL</name>
<evidence type="ECO:0000256" key="4">
    <source>
        <dbReference type="ARBA" id="ARBA00023125"/>
    </source>
</evidence>
<evidence type="ECO:0000256" key="2">
    <source>
        <dbReference type="ARBA" id="ARBA00023012"/>
    </source>
</evidence>
<keyword evidence="5" id="KW-0804">Transcription</keyword>
<dbReference type="InterPro" id="IPR001867">
    <property type="entry name" value="OmpR/PhoB-type_DNA-bd"/>
</dbReference>
<dbReference type="InterPro" id="IPR001789">
    <property type="entry name" value="Sig_transdc_resp-reg_receiver"/>
</dbReference>